<reference evidence="2" key="2">
    <citation type="submission" date="2024-10" db="UniProtKB">
        <authorList>
            <consortium name="EnsemblProtists"/>
        </authorList>
    </citation>
    <scope>IDENTIFICATION</scope>
</reference>
<keyword evidence="3" id="KW-1185">Reference proteome</keyword>
<dbReference type="InterPro" id="IPR013819">
    <property type="entry name" value="LipOase_C"/>
</dbReference>
<reference evidence="3" key="1">
    <citation type="journal article" date="2013" name="Nature">
        <title>Pan genome of the phytoplankton Emiliania underpins its global distribution.</title>
        <authorList>
            <person name="Read B.A."/>
            <person name="Kegel J."/>
            <person name="Klute M.J."/>
            <person name="Kuo A."/>
            <person name="Lefebvre S.C."/>
            <person name="Maumus F."/>
            <person name="Mayer C."/>
            <person name="Miller J."/>
            <person name="Monier A."/>
            <person name="Salamov A."/>
            <person name="Young J."/>
            <person name="Aguilar M."/>
            <person name="Claverie J.M."/>
            <person name="Frickenhaus S."/>
            <person name="Gonzalez K."/>
            <person name="Herman E.K."/>
            <person name="Lin Y.C."/>
            <person name="Napier J."/>
            <person name="Ogata H."/>
            <person name="Sarno A.F."/>
            <person name="Shmutz J."/>
            <person name="Schroeder D."/>
            <person name="de Vargas C."/>
            <person name="Verret F."/>
            <person name="von Dassow P."/>
            <person name="Valentin K."/>
            <person name="Van de Peer Y."/>
            <person name="Wheeler G."/>
            <person name="Dacks J.B."/>
            <person name="Delwiche C.F."/>
            <person name="Dyhrman S.T."/>
            <person name="Glockner G."/>
            <person name="John U."/>
            <person name="Richards T."/>
            <person name="Worden A.Z."/>
            <person name="Zhang X."/>
            <person name="Grigoriev I.V."/>
            <person name="Allen A.E."/>
            <person name="Bidle K."/>
            <person name="Borodovsky M."/>
            <person name="Bowler C."/>
            <person name="Brownlee C."/>
            <person name="Cock J.M."/>
            <person name="Elias M."/>
            <person name="Gladyshev V.N."/>
            <person name="Groth M."/>
            <person name="Guda C."/>
            <person name="Hadaegh A."/>
            <person name="Iglesias-Rodriguez M.D."/>
            <person name="Jenkins J."/>
            <person name="Jones B.M."/>
            <person name="Lawson T."/>
            <person name="Leese F."/>
            <person name="Lindquist E."/>
            <person name="Lobanov A."/>
            <person name="Lomsadze A."/>
            <person name="Malik S.B."/>
            <person name="Marsh M.E."/>
            <person name="Mackinder L."/>
            <person name="Mock T."/>
            <person name="Mueller-Roeber B."/>
            <person name="Pagarete A."/>
            <person name="Parker M."/>
            <person name="Probert I."/>
            <person name="Quesneville H."/>
            <person name="Raines C."/>
            <person name="Rensing S.A."/>
            <person name="Riano-Pachon D.M."/>
            <person name="Richier S."/>
            <person name="Rokitta S."/>
            <person name="Shiraiwa Y."/>
            <person name="Soanes D.M."/>
            <person name="van der Giezen M."/>
            <person name="Wahlund T.M."/>
            <person name="Williams B."/>
            <person name="Wilson W."/>
            <person name="Wolfe G."/>
            <person name="Wurch L.L."/>
        </authorList>
    </citation>
    <scope>NUCLEOTIDE SEQUENCE</scope>
</reference>
<dbReference type="HOGENOM" id="CLU_065699_0_0_1"/>
<dbReference type="KEGG" id="ehx:EMIHUDRAFT_218273"/>
<accession>A0A0D3I8Z3</accession>
<evidence type="ECO:0000259" key="1">
    <source>
        <dbReference type="PROSITE" id="PS51393"/>
    </source>
</evidence>
<name>A0A0D3I8Z3_EMIH1</name>
<dbReference type="AlphaFoldDB" id="A0A0D3I8Z3"/>
<proteinExistence type="predicted"/>
<dbReference type="GeneID" id="17253859"/>
<dbReference type="PaxDb" id="2903-EOD07728"/>
<dbReference type="GO" id="GO:0016702">
    <property type="term" value="F:oxidoreductase activity, acting on single donors with incorporation of molecular oxygen, incorporation of two atoms of oxygen"/>
    <property type="evidence" value="ECO:0007669"/>
    <property type="project" value="InterPro"/>
</dbReference>
<dbReference type="Proteomes" id="UP000013827">
    <property type="component" value="Unassembled WGS sequence"/>
</dbReference>
<evidence type="ECO:0000313" key="3">
    <source>
        <dbReference type="Proteomes" id="UP000013827"/>
    </source>
</evidence>
<dbReference type="GO" id="GO:0046872">
    <property type="term" value="F:metal ion binding"/>
    <property type="evidence" value="ECO:0007669"/>
    <property type="project" value="InterPro"/>
</dbReference>
<protein>
    <recommendedName>
        <fullName evidence="1">Lipoxygenase domain-containing protein</fullName>
    </recommendedName>
</protein>
<dbReference type="EnsemblProtists" id="EOD07728">
    <property type="protein sequence ID" value="EOD07728"/>
    <property type="gene ID" value="EMIHUDRAFT_218273"/>
</dbReference>
<organism evidence="2 3">
    <name type="scientific">Emiliania huxleyi (strain CCMP1516)</name>
    <dbReference type="NCBI Taxonomy" id="280463"/>
    <lineage>
        <taxon>Eukaryota</taxon>
        <taxon>Haptista</taxon>
        <taxon>Haptophyta</taxon>
        <taxon>Prymnesiophyceae</taxon>
        <taxon>Isochrysidales</taxon>
        <taxon>Noelaerhabdaceae</taxon>
        <taxon>Emiliania</taxon>
    </lineage>
</organism>
<sequence length="246" mass="27740">MVDGAELRGKVGDAELLRLIFNIPDYFARRTDELGVRLPYYEQGEAYWNVVRRMVADYFDIWYPALETVCADTELRDWLEALVGGLVHTAALKHVVGELPPVELRDLAIDAVARLVFEVTAHHEHYGSVGVYAQDVRFCSFAWPVGEQCGTKITAATLMSATSFPMPPLLDPIPGYDEFSLTKFLTAPSANDEARLSEACHRYYESTLSLVQMCEEYVGQASSRSFPWNCGLWMFNPRYFESSVSV</sequence>
<dbReference type="RefSeq" id="XP_005760157.1">
    <property type="nucleotide sequence ID" value="XM_005760100.1"/>
</dbReference>
<dbReference type="PROSITE" id="PS51393">
    <property type="entry name" value="LIPOXYGENASE_3"/>
    <property type="match status" value="1"/>
</dbReference>
<evidence type="ECO:0000313" key="2">
    <source>
        <dbReference type="EnsemblProtists" id="EOD07728"/>
    </source>
</evidence>
<dbReference type="InterPro" id="IPR036226">
    <property type="entry name" value="LipOase_C_sf"/>
</dbReference>
<dbReference type="Gene3D" id="1.20.245.10">
    <property type="entry name" value="Lipoxygenase-1, Domain 5"/>
    <property type="match status" value="1"/>
</dbReference>
<dbReference type="SUPFAM" id="SSF48484">
    <property type="entry name" value="Lipoxigenase"/>
    <property type="match status" value="1"/>
</dbReference>
<feature type="domain" description="Lipoxygenase" evidence="1">
    <location>
        <begin position="1"/>
        <end position="123"/>
    </location>
</feature>